<evidence type="ECO:0000313" key="2">
    <source>
        <dbReference type="EMBL" id="GMT13478.1"/>
    </source>
</evidence>
<feature type="region of interest" description="Disordered" evidence="1">
    <location>
        <begin position="23"/>
        <end position="69"/>
    </location>
</feature>
<evidence type="ECO:0000313" key="3">
    <source>
        <dbReference type="EMBL" id="GMT37688.1"/>
    </source>
</evidence>
<organism evidence="3 4">
    <name type="scientific">Pristionchus fissidentatus</name>
    <dbReference type="NCBI Taxonomy" id="1538716"/>
    <lineage>
        <taxon>Eukaryota</taxon>
        <taxon>Metazoa</taxon>
        <taxon>Ecdysozoa</taxon>
        <taxon>Nematoda</taxon>
        <taxon>Chromadorea</taxon>
        <taxon>Rhabditida</taxon>
        <taxon>Rhabditina</taxon>
        <taxon>Diplogasteromorpha</taxon>
        <taxon>Diplogasteroidea</taxon>
        <taxon>Neodiplogasteridae</taxon>
        <taxon>Pristionchus</taxon>
    </lineage>
</organism>
<evidence type="ECO:0000313" key="4">
    <source>
        <dbReference type="Proteomes" id="UP001432322"/>
    </source>
</evidence>
<feature type="non-terminal residue" evidence="3">
    <location>
        <position position="1"/>
    </location>
</feature>
<accession>A0AAV5X340</accession>
<dbReference type="EMBL" id="BTSY01000002">
    <property type="protein sequence ID" value="GMT13478.1"/>
    <property type="molecule type" value="Genomic_DNA"/>
</dbReference>
<keyword evidence="4" id="KW-1185">Reference proteome</keyword>
<gene>
    <name evidence="3" type="ORF">PFISCL1PPCAC_28985</name>
    <name evidence="2" type="ORF">PFISCL1PPCAC_4775</name>
</gene>
<comment type="caution">
    <text evidence="3">The sequence shown here is derived from an EMBL/GenBank/DDBJ whole genome shotgun (WGS) entry which is preliminary data.</text>
</comment>
<dbReference type="Proteomes" id="UP001432322">
    <property type="component" value="Unassembled WGS sequence"/>
</dbReference>
<dbReference type="AlphaFoldDB" id="A0AAV5X340"/>
<sequence>NIQSMFDPDGVDFVSAPLHVQNLRHEKRQSEDSPSSSALRWNEWPSHHPSCRSIPTPRRRPPQTQLDVDLGRQCSSLPCMDWE</sequence>
<name>A0AAV5X340_9BILA</name>
<evidence type="ECO:0000256" key="1">
    <source>
        <dbReference type="SAM" id="MobiDB-lite"/>
    </source>
</evidence>
<feature type="non-terminal residue" evidence="3">
    <location>
        <position position="83"/>
    </location>
</feature>
<protein>
    <submittedName>
        <fullName evidence="3">Uncharacterized protein</fullName>
    </submittedName>
</protein>
<reference evidence="3" key="1">
    <citation type="submission" date="2023-10" db="EMBL/GenBank/DDBJ databases">
        <title>Genome assembly of Pristionchus species.</title>
        <authorList>
            <person name="Yoshida K."/>
            <person name="Sommer R.J."/>
        </authorList>
    </citation>
    <scope>NUCLEOTIDE SEQUENCE</scope>
    <source>
        <strain evidence="3">RS5133</strain>
    </source>
</reference>
<proteinExistence type="predicted"/>
<dbReference type="EMBL" id="BTSY01000228">
    <property type="protein sequence ID" value="GMT37688.1"/>
    <property type="molecule type" value="Genomic_DNA"/>
</dbReference>